<feature type="transmembrane region" description="Helical" evidence="1">
    <location>
        <begin position="214"/>
        <end position="234"/>
    </location>
</feature>
<dbReference type="EMBL" id="KZ293729">
    <property type="protein sequence ID" value="PBK81508.1"/>
    <property type="molecule type" value="Genomic_DNA"/>
</dbReference>
<feature type="transmembrane region" description="Helical" evidence="1">
    <location>
        <begin position="240"/>
        <end position="259"/>
    </location>
</feature>
<feature type="transmembrane region" description="Helical" evidence="1">
    <location>
        <begin position="31"/>
        <end position="52"/>
    </location>
</feature>
<sequence length="380" mass="42324">MATQADIPLDLTDTSKALIFQSLDTLLNSRILFVQLYGMYTGILTVTLWNIFINKCWPIRQVMVVVVILLYALITVDFATNMSYTCPAFIDNGNSFWTVYLKLSGKAQAAFWVESITASMSTIITDLYMLIIVPPQDLVLLDRLGATLAYCSASNTFPNFCNCIVSKVIEIYQSYFSVSTEAFKIPVLYISSILMTTLWRGAGRLRVYHHFIEVLVESSALYSISLILYLALTIHNNDGLYYLDVIVGVMKGIAPTLLIGRFTVGHRARPDNSWQGSVIGSASIRSQGQEHSWMSFREDDRASPMLGGDLEAQRESSVTESSPTFRSVSVVADYAHANPDISPETLPCLRNCSLLHDHSSLYEETTHDSTVVDEVTALSR</sequence>
<gene>
    <name evidence="2" type="ORF">ARMGADRAFT_1039300</name>
</gene>
<keyword evidence="1" id="KW-0472">Membrane</keyword>
<evidence type="ECO:0000256" key="1">
    <source>
        <dbReference type="SAM" id="Phobius"/>
    </source>
</evidence>
<keyword evidence="3" id="KW-1185">Reference proteome</keyword>
<feature type="transmembrane region" description="Helical" evidence="1">
    <location>
        <begin position="64"/>
        <end position="90"/>
    </location>
</feature>
<proteinExistence type="predicted"/>
<organism evidence="2 3">
    <name type="scientific">Armillaria gallica</name>
    <name type="common">Bulbous honey fungus</name>
    <name type="synonym">Armillaria bulbosa</name>
    <dbReference type="NCBI Taxonomy" id="47427"/>
    <lineage>
        <taxon>Eukaryota</taxon>
        <taxon>Fungi</taxon>
        <taxon>Dikarya</taxon>
        <taxon>Basidiomycota</taxon>
        <taxon>Agaricomycotina</taxon>
        <taxon>Agaricomycetes</taxon>
        <taxon>Agaricomycetidae</taxon>
        <taxon>Agaricales</taxon>
        <taxon>Marasmiineae</taxon>
        <taxon>Physalacriaceae</taxon>
        <taxon>Armillaria</taxon>
    </lineage>
</organism>
<keyword evidence="1" id="KW-1133">Transmembrane helix</keyword>
<protein>
    <submittedName>
        <fullName evidence="2">Uncharacterized protein</fullName>
    </submittedName>
</protein>
<name>A0A2H3CSU7_ARMGA</name>
<reference evidence="3" key="1">
    <citation type="journal article" date="2017" name="Nat. Ecol. Evol.">
        <title>Genome expansion and lineage-specific genetic innovations in the forest pathogenic fungi Armillaria.</title>
        <authorList>
            <person name="Sipos G."/>
            <person name="Prasanna A.N."/>
            <person name="Walter M.C."/>
            <person name="O'Connor E."/>
            <person name="Balint B."/>
            <person name="Krizsan K."/>
            <person name="Kiss B."/>
            <person name="Hess J."/>
            <person name="Varga T."/>
            <person name="Slot J."/>
            <person name="Riley R."/>
            <person name="Boka B."/>
            <person name="Rigling D."/>
            <person name="Barry K."/>
            <person name="Lee J."/>
            <person name="Mihaltcheva S."/>
            <person name="LaButti K."/>
            <person name="Lipzen A."/>
            <person name="Waldron R."/>
            <person name="Moloney N.M."/>
            <person name="Sperisen C."/>
            <person name="Kredics L."/>
            <person name="Vagvoelgyi C."/>
            <person name="Patrignani A."/>
            <person name="Fitzpatrick D."/>
            <person name="Nagy I."/>
            <person name="Doyle S."/>
            <person name="Anderson J.B."/>
            <person name="Grigoriev I.V."/>
            <person name="Gueldener U."/>
            <person name="Muensterkoetter M."/>
            <person name="Nagy L.G."/>
        </authorList>
    </citation>
    <scope>NUCLEOTIDE SEQUENCE [LARGE SCALE GENOMIC DNA]</scope>
    <source>
        <strain evidence="3">Ar21-2</strain>
    </source>
</reference>
<dbReference type="AlphaFoldDB" id="A0A2H3CSU7"/>
<dbReference type="Proteomes" id="UP000217790">
    <property type="component" value="Unassembled WGS sequence"/>
</dbReference>
<evidence type="ECO:0000313" key="3">
    <source>
        <dbReference type="Proteomes" id="UP000217790"/>
    </source>
</evidence>
<keyword evidence="1" id="KW-0812">Transmembrane</keyword>
<evidence type="ECO:0000313" key="2">
    <source>
        <dbReference type="EMBL" id="PBK81508.1"/>
    </source>
</evidence>
<dbReference type="InParanoid" id="A0A2H3CSU7"/>
<accession>A0A2H3CSU7</accession>